<dbReference type="InterPro" id="IPR014710">
    <property type="entry name" value="RmlC-like_jellyroll"/>
</dbReference>
<organism evidence="1">
    <name type="scientific">Amblyomma americanum</name>
    <name type="common">Lone star tick</name>
    <dbReference type="NCBI Taxonomy" id="6943"/>
    <lineage>
        <taxon>Eukaryota</taxon>
        <taxon>Metazoa</taxon>
        <taxon>Ecdysozoa</taxon>
        <taxon>Arthropoda</taxon>
        <taxon>Chelicerata</taxon>
        <taxon>Arachnida</taxon>
        <taxon>Acari</taxon>
        <taxon>Parasitiformes</taxon>
        <taxon>Ixodida</taxon>
        <taxon>Ixodoidea</taxon>
        <taxon>Ixodidae</taxon>
        <taxon>Amblyomminae</taxon>
        <taxon>Amblyomma</taxon>
    </lineage>
</organism>
<reference evidence="1" key="1">
    <citation type="journal article" date="2015" name="PLoS ONE">
        <title>An Insight into the Sialome of the Lone Star Tick, Amblyomma americanum, with a Glimpse on Its Time Dependent Gene Expression.</title>
        <authorList>
            <person name="Karim S."/>
            <person name="Ribeiro J.M."/>
        </authorList>
    </citation>
    <scope>NUCLEOTIDE SEQUENCE</scope>
    <source>
        <tissue evidence="1">Salivary gland</tissue>
    </source>
</reference>
<dbReference type="EMBL" id="GBZX01002785">
    <property type="protein sequence ID" value="JAG89955.1"/>
    <property type="molecule type" value="mRNA"/>
</dbReference>
<evidence type="ECO:0008006" key="2">
    <source>
        <dbReference type="Google" id="ProtNLM"/>
    </source>
</evidence>
<evidence type="ECO:0000313" key="1">
    <source>
        <dbReference type="EMBL" id="JAG89955.1"/>
    </source>
</evidence>
<sequence>VKFLDPNLRPAGESAPFSFGYYAATDSVIMGIMKLRPDCEKPLAVDYVHDMCFYVLDDGLMVSTVGDAWTLLEKGSVFRLLSGMPYSFKNVGTSTSKLFYVLMKPRT</sequence>
<dbReference type="SUPFAM" id="SSF51182">
    <property type="entry name" value="RmlC-like cupins"/>
    <property type="match status" value="1"/>
</dbReference>
<feature type="non-terminal residue" evidence="1">
    <location>
        <position position="1"/>
    </location>
</feature>
<name>A0A0C9QYY1_AMBAM</name>
<dbReference type="InterPro" id="IPR011051">
    <property type="entry name" value="RmlC_Cupin_sf"/>
</dbReference>
<accession>A0A0C9QYY1</accession>
<protein>
    <recommendedName>
        <fullName evidence="2">Mif2/CENP-C cupin domain-containing protein</fullName>
    </recommendedName>
</protein>
<dbReference type="AlphaFoldDB" id="A0A0C9QYY1"/>
<dbReference type="Gene3D" id="2.60.120.10">
    <property type="entry name" value="Jelly Rolls"/>
    <property type="match status" value="1"/>
</dbReference>
<proteinExistence type="evidence at transcript level"/>